<keyword evidence="3" id="KW-1185">Reference proteome</keyword>
<organism evidence="2 3">
    <name type="scientific">Candidatus Marithioploca araucensis</name>
    <dbReference type="NCBI Taxonomy" id="70273"/>
    <lineage>
        <taxon>Bacteria</taxon>
        <taxon>Pseudomonadati</taxon>
        <taxon>Pseudomonadota</taxon>
        <taxon>Gammaproteobacteria</taxon>
        <taxon>Thiotrichales</taxon>
        <taxon>Thiotrichaceae</taxon>
        <taxon>Candidatus Marithioploca</taxon>
    </lineage>
</organism>
<comment type="caution">
    <text evidence="2">The sequence shown here is derived from an EMBL/GenBank/DDBJ whole genome shotgun (WGS) entry which is preliminary data.</text>
</comment>
<keyword evidence="1" id="KW-0472">Membrane</keyword>
<keyword evidence="1" id="KW-1133">Transmembrane helix</keyword>
<evidence type="ECO:0000256" key="1">
    <source>
        <dbReference type="SAM" id="Phobius"/>
    </source>
</evidence>
<gene>
    <name evidence="2" type="ORF">QUF54_09870</name>
</gene>
<evidence type="ECO:0000313" key="3">
    <source>
        <dbReference type="Proteomes" id="UP001171945"/>
    </source>
</evidence>
<evidence type="ECO:0000313" key="2">
    <source>
        <dbReference type="EMBL" id="MDM8563649.1"/>
    </source>
</evidence>
<proteinExistence type="predicted"/>
<name>A0ABT7VVP7_9GAMM</name>
<feature type="non-terminal residue" evidence="2">
    <location>
        <position position="1"/>
    </location>
</feature>
<dbReference type="Proteomes" id="UP001171945">
    <property type="component" value="Unassembled WGS sequence"/>
</dbReference>
<feature type="transmembrane region" description="Helical" evidence="1">
    <location>
        <begin position="20"/>
        <end position="44"/>
    </location>
</feature>
<accession>A0ABT7VVP7</accession>
<sequence length="70" mass="7867">YAGSADFQDPSLLSELTQRLAVAFYTTLLALIQAAILVFIMHIVQAHEEHSLNRAGQYCLDNLINRLYNS</sequence>
<dbReference type="EMBL" id="JAUCGM010000774">
    <property type="protein sequence ID" value="MDM8563649.1"/>
    <property type="molecule type" value="Genomic_DNA"/>
</dbReference>
<keyword evidence="1" id="KW-0812">Transmembrane</keyword>
<reference evidence="2" key="1">
    <citation type="submission" date="2023-06" db="EMBL/GenBank/DDBJ databases">
        <title>Uncultivated large filamentous bacteria from sulfidic sediments reveal new species and different genomic features in energy metabolism and defense.</title>
        <authorList>
            <person name="Fonseca A."/>
        </authorList>
    </citation>
    <scope>NUCLEOTIDE SEQUENCE</scope>
    <source>
        <strain evidence="2">HSG4</strain>
    </source>
</reference>
<protein>
    <submittedName>
        <fullName evidence="2">Uncharacterized protein</fullName>
    </submittedName>
</protein>